<comment type="caution">
    <text evidence="9">The sequence shown here is derived from an EMBL/GenBank/DDBJ whole genome shotgun (WGS) entry which is preliminary data.</text>
</comment>
<dbReference type="PROSITE" id="PS00211">
    <property type="entry name" value="ABC_TRANSPORTER_1"/>
    <property type="match status" value="1"/>
</dbReference>
<protein>
    <submittedName>
        <fullName evidence="9">Macrolide ABC transporter ATP-binding protein</fullName>
    </submittedName>
</protein>
<evidence type="ECO:0000259" key="8">
    <source>
        <dbReference type="PROSITE" id="PS50893"/>
    </source>
</evidence>
<evidence type="ECO:0000256" key="5">
    <source>
        <dbReference type="ARBA" id="ARBA00054718"/>
    </source>
</evidence>
<dbReference type="Pfam" id="PF00005">
    <property type="entry name" value="ABC_tran"/>
    <property type="match status" value="1"/>
</dbReference>
<evidence type="ECO:0000313" key="10">
    <source>
        <dbReference type="Proteomes" id="UP000334990"/>
    </source>
</evidence>
<keyword evidence="4 9" id="KW-0067">ATP-binding</keyword>
<proteinExistence type="inferred from homology"/>
<evidence type="ECO:0000256" key="6">
    <source>
        <dbReference type="ARBA" id="ARBA00063837"/>
    </source>
</evidence>
<feature type="region of interest" description="Disordered" evidence="7">
    <location>
        <begin position="239"/>
        <end position="268"/>
    </location>
</feature>
<dbReference type="InterPro" id="IPR003439">
    <property type="entry name" value="ABC_transporter-like_ATP-bd"/>
</dbReference>
<dbReference type="PANTHER" id="PTHR24220:SF86">
    <property type="entry name" value="ABC TRANSPORTER ABCH.1"/>
    <property type="match status" value="1"/>
</dbReference>
<dbReference type="GO" id="GO:0022857">
    <property type="term" value="F:transmembrane transporter activity"/>
    <property type="evidence" value="ECO:0007669"/>
    <property type="project" value="TreeGrafter"/>
</dbReference>
<dbReference type="InterPro" id="IPR017911">
    <property type="entry name" value="MacB-like_ATP-bd"/>
</dbReference>
<dbReference type="RefSeq" id="WP_155335152.1">
    <property type="nucleotide sequence ID" value="NZ_BAAABN010000078.1"/>
</dbReference>
<dbReference type="GO" id="GO:0005886">
    <property type="term" value="C:plasma membrane"/>
    <property type="evidence" value="ECO:0007669"/>
    <property type="project" value="UniProtKB-ARBA"/>
</dbReference>
<comment type="function">
    <text evidence="5">Part of the ABC transporter FtsEX involved in cellular division. Has ATPase activity.</text>
</comment>
<keyword evidence="10" id="KW-1185">Reference proteome</keyword>
<dbReference type="FunFam" id="3.40.50.300:FF:000056">
    <property type="entry name" value="Cell division ATP-binding protein FtsE"/>
    <property type="match status" value="1"/>
</dbReference>
<organism evidence="9 10">
    <name type="scientific">Acrocarpospora corrugata</name>
    <dbReference type="NCBI Taxonomy" id="35763"/>
    <lineage>
        <taxon>Bacteria</taxon>
        <taxon>Bacillati</taxon>
        <taxon>Actinomycetota</taxon>
        <taxon>Actinomycetes</taxon>
        <taxon>Streptosporangiales</taxon>
        <taxon>Streptosporangiaceae</taxon>
        <taxon>Acrocarpospora</taxon>
    </lineage>
</organism>
<dbReference type="InterPro" id="IPR027417">
    <property type="entry name" value="P-loop_NTPase"/>
</dbReference>
<dbReference type="EMBL" id="BLAD01000037">
    <property type="protein sequence ID" value="GER98724.1"/>
    <property type="molecule type" value="Genomic_DNA"/>
</dbReference>
<evidence type="ECO:0000256" key="4">
    <source>
        <dbReference type="ARBA" id="ARBA00022840"/>
    </source>
</evidence>
<gene>
    <name evidence="9" type="ORF">Acor_07870</name>
</gene>
<evidence type="ECO:0000256" key="2">
    <source>
        <dbReference type="ARBA" id="ARBA00022448"/>
    </source>
</evidence>
<feature type="compositionally biased region" description="Gly residues" evidence="7">
    <location>
        <begin position="239"/>
        <end position="249"/>
    </location>
</feature>
<comment type="similarity">
    <text evidence="1">Belongs to the ABC transporter superfamily.</text>
</comment>
<reference evidence="9 10" key="1">
    <citation type="submission" date="2019-10" db="EMBL/GenBank/DDBJ databases">
        <title>Whole genome shotgun sequence of Acrocarpospora corrugata NBRC 13972.</title>
        <authorList>
            <person name="Ichikawa N."/>
            <person name="Kimura A."/>
            <person name="Kitahashi Y."/>
            <person name="Komaki H."/>
            <person name="Oguchi A."/>
        </authorList>
    </citation>
    <scope>NUCLEOTIDE SEQUENCE [LARGE SCALE GENOMIC DNA]</scope>
    <source>
        <strain evidence="9 10">NBRC 13972</strain>
    </source>
</reference>
<dbReference type="OrthoDB" id="9802264at2"/>
<evidence type="ECO:0000256" key="3">
    <source>
        <dbReference type="ARBA" id="ARBA00022741"/>
    </source>
</evidence>
<evidence type="ECO:0000256" key="1">
    <source>
        <dbReference type="ARBA" id="ARBA00005417"/>
    </source>
</evidence>
<keyword evidence="2" id="KW-0813">Transport</keyword>
<dbReference type="AlphaFoldDB" id="A0A5M3VPL1"/>
<sequence>MSVEIRLVAVTRAYASGLALDGVGLEIAAGGTVALTGPSGAGKSTLLHLIGAMDFPDGGEVHVGGQRVDTLRRRGLERHRRTVGFVFQRFHLLPALSVLDNVLAPVLPYRVGFDRRARGRDLIAAVGLSGREKSLPGELSGGQQQRVAIARALVAEPPLLLADEPTGNLDTATGEEIVDLMLRLREERGMTLVMATHNPEVAAARDRVVRLRDGRVVADQTVVPSDDVMDRIGRIGGPGSRGASCGTGPGAPSSCCWASSWRPPDSRS</sequence>
<dbReference type="Proteomes" id="UP000334990">
    <property type="component" value="Unassembled WGS sequence"/>
</dbReference>
<dbReference type="GO" id="GO:0016887">
    <property type="term" value="F:ATP hydrolysis activity"/>
    <property type="evidence" value="ECO:0007669"/>
    <property type="project" value="InterPro"/>
</dbReference>
<name>A0A5M3VPL1_9ACTN</name>
<dbReference type="SUPFAM" id="SSF52540">
    <property type="entry name" value="P-loop containing nucleoside triphosphate hydrolases"/>
    <property type="match status" value="1"/>
</dbReference>
<dbReference type="GO" id="GO:0005524">
    <property type="term" value="F:ATP binding"/>
    <property type="evidence" value="ECO:0007669"/>
    <property type="project" value="UniProtKB-KW"/>
</dbReference>
<keyword evidence="3" id="KW-0547">Nucleotide-binding</keyword>
<dbReference type="InterPro" id="IPR003593">
    <property type="entry name" value="AAA+_ATPase"/>
</dbReference>
<dbReference type="PANTHER" id="PTHR24220">
    <property type="entry name" value="IMPORT ATP-BINDING PROTEIN"/>
    <property type="match status" value="1"/>
</dbReference>
<accession>A0A5M3VPL1</accession>
<evidence type="ECO:0000256" key="7">
    <source>
        <dbReference type="SAM" id="MobiDB-lite"/>
    </source>
</evidence>
<dbReference type="SMART" id="SM00382">
    <property type="entry name" value="AAA"/>
    <property type="match status" value="1"/>
</dbReference>
<feature type="domain" description="ABC transporter" evidence="8">
    <location>
        <begin position="5"/>
        <end position="238"/>
    </location>
</feature>
<dbReference type="CDD" id="cd03255">
    <property type="entry name" value="ABC_MJ0796_LolCDE_FtsE"/>
    <property type="match status" value="1"/>
</dbReference>
<dbReference type="Gene3D" id="3.40.50.300">
    <property type="entry name" value="P-loop containing nucleotide triphosphate hydrolases"/>
    <property type="match status" value="1"/>
</dbReference>
<comment type="subunit">
    <text evidence="6">Homodimer. Forms a membrane-associated complex with FtsX.</text>
</comment>
<dbReference type="InterPro" id="IPR015854">
    <property type="entry name" value="ABC_transpr_LolD-like"/>
</dbReference>
<dbReference type="PROSITE" id="PS50893">
    <property type="entry name" value="ABC_TRANSPORTER_2"/>
    <property type="match status" value="1"/>
</dbReference>
<evidence type="ECO:0000313" key="9">
    <source>
        <dbReference type="EMBL" id="GER98724.1"/>
    </source>
</evidence>
<dbReference type="InterPro" id="IPR017871">
    <property type="entry name" value="ABC_transporter-like_CS"/>
</dbReference>